<comment type="caution">
    <text evidence="2">The sequence shown here is derived from an EMBL/GenBank/DDBJ whole genome shotgun (WGS) entry which is preliminary data.</text>
</comment>
<evidence type="ECO:0000313" key="2">
    <source>
        <dbReference type="EMBL" id="KAK8028171.1"/>
    </source>
</evidence>
<gene>
    <name evidence="2" type="ORF">PG991_005227</name>
</gene>
<accession>A0ABR1S8Z4</accession>
<evidence type="ECO:0000313" key="3">
    <source>
        <dbReference type="Proteomes" id="UP001396898"/>
    </source>
</evidence>
<name>A0ABR1S8Z4_9PEZI</name>
<dbReference type="InterPro" id="IPR053216">
    <property type="entry name" value="Appressorial_penetr-assoc"/>
</dbReference>
<evidence type="ECO:0000256" key="1">
    <source>
        <dbReference type="SAM" id="MobiDB-lite"/>
    </source>
</evidence>
<protein>
    <submittedName>
        <fullName evidence="2">Uncharacterized protein</fullName>
    </submittedName>
</protein>
<feature type="region of interest" description="Disordered" evidence="1">
    <location>
        <begin position="268"/>
        <end position="300"/>
    </location>
</feature>
<dbReference type="EMBL" id="JAQQWI010000007">
    <property type="protein sequence ID" value="KAK8028171.1"/>
    <property type="molecule type" value="Genomic_DNA"/>
</dbReference>
<dbReference type="PANTHER" id="PTHR34587:SF1">
    <property type="entry name" value="CIRCUMSPOROZOITE PROTEIN"/>
    <property type="match status" value="1"/>
</dbReference>
<reference evidence="2 3" key="1">
    <citation type="submission" date="2023-01" db="EMBL/GenBank/DDBJ databases">
        <title>Analysis of 21 Apiospora genomes using comparative genomics revels a genus with tremendous synthesis potential of carbohydrate active enzymes and secondary metabolites.</title>
        <authorList>
            <person name="Sorensen T."/>
        </authorList>
    </citation>
    <scope>NUCLEOTIDE SEQUENCE [LARGE SCALE GENOMIC DNA]</scope>
    <source>
        <strain evidence="2 3">CBS 20057</strain>
    </source>
</reference>
<sequence length="481" mass="48047">MKFESTAAVAVMLGVATARPDAVLQALNRHLSRREVPQEHSHDNILNVVATSLKLDNPDNIQDPVFSLLGNKAAAEGAGNVKDLDCLQQRIADQAFTNAKAANDVDGMANALIFRALERNTGSVGLASVLCKSETAKNPEVAALQQHQDPASDGAAELNKQIALTLATQLSSIGADPALAIQSGTFAPGKVGDTTGAGNTCDDIDPKGCINTKGLLVPDVTEAEIQSAVAGGSGAAVGNSTNSAPANRASASAVASASASATSAAGAKQSGAANSGNANNNKNNNNAGNNNAGSGATATNNLNKFSGSTGAAPIPITSDAASSKPFGVNGSQFVNLGAAAQRACDVQKNACANAVNGGKDNSIKVSDCDAQQQQCVSANGGKKRRQAGGLDTGSCGSPAIQFSSNLADRKGESAFVPVNTKDFAHGSAQKPAIITQFICQQLGSKCKASAATVSECNSAAQAANAASGQAAADAFNSALGV</sequence>
<proteinExistence type="predicted"/>
<keyword evidence="3" id="KW-1185">Reference proteome</keyword>
<organism evidence="2 3">
    <name type="scientific">Apiospora marii</name>
    <dbReference type="NCBI Taxonomy" id="335849"/>
    <lineage>
        <taxon>Eukaryota</taxon>
        <taxon>Fungi</taxon>
        <taxon>Dikarya</taxon>
        <taxon>Ascomycota</taxon>
        <taxon>Pezizomycotina</taxon>
        <taxon>Sordariomycetes</taxon>
        <taxon>Xylariomycetidae</taxon>
        <taxon>Amphisphaeriales</taxon>
        <taxon>Apiosporaceae</taxon>
        <taxon>Apiospora</taxon>
    </lineage>
</organism>
<dbReference type="Proteomes" id="UP001396898">
    <property type="component" value="Unassembled WGS sequence"/>
</dbReference>
<dbReference type="PANTHER" id="PTHR34587">
    <property type="entry name" value="VWFA DOMAIN-CONTAINING PROTEIN"/>
    <property type="match status" value="1"/>
</dbReference>